<dbReference type="EMBL" id="LYPA01000046">
    <property type="protein sequence ID" value="OBR66510.1"/>
    <property type="molecule type" value="Genomic_DNA"/>
</dbReference>
<evidence type="ECO:0000313" key="4">
    <source>
        <dbReference type="Proteomes" id="UP000092024"/>
    </source>
</evidence>
<dbReference type="InterPro" id="IPR029039">
    <property type="entry name" value="Flavoprotein-like_sf"/>
</dbReference>
<reference evidence="3 4" key="1">
    <citation type="submission" date="2016-05" db="EMBL/GenBank/DDBJ databases">
        <title>Paenibacillus oryzae. sp. nov., isolated from the rice root.</title>
        <authorList>
            <person name="Zhang J."/>
            <person name="Zhang X."/>
        </authorList>
    </citation>
    <scope>NUCLEOTIDE SEQUENCE [LARGE SCALE GENOMIC DNA]</scope>
    <source>
        <strain evidence="3 4">1DrF-4</strain>
    </source>
</reference>
<dbReference type="SUPFAM" id="SSF52218">
    <property type="entry name" value="Flavoproteins"/>
    <property type="match status" value="1"/>
</dbReference>
<sequence>MKTLIIVAHPDLASSRINQAWVKELQRHDHITVHDLYRQYPSGNIDAGHEQLLLEQHDRIIFQFPLYWYSSPPLLKGWFDTVLQAGFAYGPDGSKLQGKQMGAAVSTFGTAESYQSSGANRFTIEELLRPLEALARYVGADYLPPYSLHDASHVTEEQLRQSQLQYLQYVKASAAQAEGQRVSS</sequence>
<evidence type="ECO:0000259" key="2">
    <source>
        <dbReference type="Pfam" id="PF02525"/>
    </source>
</evidence>
<evidence type="ECO:0000313" key="3">
    <source>
        <dbReference type="EMBL" id="OBR66510.1"/>
    </source>
</evidence>
<dbReference type="PANTHER" id="PTHR47307:SF1">
    <property type="entry name" value="GLUTATHIONE-REGULATED POTASSIUM-EFFLUX SYSTEM ANCILLARY PROTEIN KEFG"/>
    <property type="match status" value="1"/>
</dbReference>
<feature type="domain" description="Flavodoxin-like fold" evidence="2">
    <location>
        <begin position="1"/>
        <end position="169"/>
    </location>
</feature>
<dbReference type="GO" id="GO:0003955">
    <property type="term" value="F:NAD(P)H dehydrogenase (quinone) activity"/>
    <property type="evidence" value="ECO:0007669"/>
    <property type="project" value="TreeGrafter"/>
</dbReference>
<dbReference type="Proteomes" id="UP000092024">
    <property type="component" value="Unassembled WGS sequence"/>
</dbReference>
<dbReference type="InterPro" id="IPR046980">
    <property type="entry name" value="KefG/KefF"/>
</dbReference>
<name>A0A1A5YMA5_9BACL</name>
<keyword evidence="4" id="KW-1185">Reference proteome</keyword>
<dbReference type="Pfam" id="PF02525">
    <property type="entry name" value="Flavodoxin_2"/>
    <property type="match status" value="1"/>
</dbReference>
<proteinExistence type="predicted"/>
<protein>
    <submittedName>
        <fullName evidence="3">General stress protein</fullName>
    </submittedName>
</protein>
<evidence type="ECO:0000256" key="1">
    <source>
        <dbReference type="ARBA" id="ARBA00023002"/>
    </source>
</evidence>
<dbReference type="Gene3D" id="3.40.50.360">
    <property type="match status" value="1"/>
</dbReference>
<dbReference type="PANTHER" id="PTHR47307">
    <property type="entry name" value="GLUTATHIONE-REGULATED POTASSIUM-EFFLUX SYSTEM ANCILLARY PROTEIN KEFG"/>
    <property type="match status" value="1"/>
</dbReference>
<comment type="caution">
    <text evidence="3">The sequence shown here is derived from an EMBL/GenBank/DDBJ whole genome shotgun (WGS) entry which is preliminary data.</text>
</comment>
<dbReference type="OrthoDB" id="9798454at2"/>
<dbReference type="AlphaFoldDB" id="A0A1A5YMA5"/>
<dbReference type="GO" id="GO:0009055">
    <property type="term" value="F:electron transfer activity"/>
    <property type="evidence" value="ECO:0007669"/>
    <property type="project" value="TreeGrafter"/>
</dbReference>
<organism evidence="3 4">
    <name type="scientific">Paenibacillus oryzae</name>
    <dbReference type="NCBI Taxonomy" id="1844972"/>
    <lineage>
        <taxon>Bacteria</taxon>
        <taxon>Bacillati</taxon>
        <taxon>Bacillota</taxon>
        <taxon>Bacilli</taxon>
        <taxon>Bacillales</taxon>
        <taxon>Paenibacillaceae</taxon>
        <taxon>Paenibacillus</taxon>
    </lineage>
</organism>
<accession>A0A1A5YMA5</accession>
<dbReference type="RefSeq" id="WP_068681753.1">
    <property type="nucleotide sequence ID" value="NZ_LYPA01000046.1"/>
</dbReference>
<dbReference type="GO" id="GO:0010181">
    <property type="term" value="F:FMN binding"/>
    <property type="evidence" value="ECO:0007669"/>
    <property type="project" value="TreeGrafter"/>
</dbReference>
<dbReference type="InterPro" id="IPR003680">
    <property type="entry name" value="Flavodoxin_fold"/>
</dbReference>
<keyword evidence="1" id="KW-0560">Oxidoreductase</keyword>
<gene>
    <name evidence="3" type="ORF">A7K91_03430</name>
</gene>